<dbReference type="EMBL" id="JAKLMC020000049">
    <property type="protein sequence ID" value="KAK5948334.1"/>
    <property type="molecule type" value="Genomic_DNA"/>
</dbReference>
<evidence type="ECO:0000313" key="8">
    <source>
        <dbReference type="EMBL" id="KAK5948334.1"/>
    </source>
</evidence>
<dbReference type="GO" id="GO:0160148">
    <property type="term" value="F:tRNA pseudouridine(55) synthase activity"/>
    <property type="evidence" value="ECO:0007669"/>
    <property type="project" value="UniProtKB-EC"/>
</dbReference>
<keyword evidence="9" id="KW-1185">Reference proteome</keyword>
<dbReference type="HAMAP" id="MF_01080">
    <property type="entry name" value="TruB_bact"/>
    <property type="match status" value="1"/>
</dbReference>
<feature type="region of interest" description="Disordered" evidence="6">
    <location>
        <begin position="44"/>
        <end position="64"/>
    </location>
</feature>
<dbReference type="Pfam" id="PF01509">
    <property type="entry name" value="TruB_N"/>
    <property type="match status" value="1"/>
</dbReference>
<dbReference type="InterPro" id="IPR020103">
    <property type="entry name" value="PsdUridine_synth_cat_dom_sf"/>
</dbReference>
<accession>A0AAN8I2B4</accession>
<evidence type="ECO:0000256" key="6">
    <source>
        <dbReference type="SAM" id="MobiDB-lite"/>
    </source>
</evidence>
<keyword evidence="5 8" id="KW-0413">Isomerase</keyword>
<dbReference type="AlphaFoldDB" id="A0AAN8I2B4"/>
<comment type="caution">
    <text evidence="8">The sequence shown here is derived from an EMBL/GenBank/DDBJ whole genome shotgun (WGS) entry which is preliminary data.</text>
</comment>
<dbReference type="Gene3D" id="3.30.2350.10">
    <property type="entry name" value="Pseudouridine synthase"/>
    <property type="match status" value="1"/>
</dbReference>
<sequence length="421" mass="46285">MAEAGKVLEGVFAITKPPSLSSAQVLRDLQHAFAKSKTFRPLLEETTAKEDHNGRRSKRRRIDNDNVFRMGHGGTLDPMATGVLIVGIGRGTKFLQNFLYCTKTYETVVLFGKSTDTYDVAGKVVASTGTSHIDRKMVEEKLGAFRGHIKQVPPIYSALKIDGMKAYDYARSGKPLPRELAAREMDVSECVLTDWYEPGQHEFRWPAAEAPEEEKNVFKKLVHREDGGDGYVDAGHNSPKSTVQQGSLETAPEVQEAAQVGEVVQEARNSLSKEEKAALHTHTMSELEKEAAHAPAARVRLTVSSGFYVRSFAHDLGLACASYGTMAELARTRQAEFSASDPVPEGLVPAVEHADIALGEEVWGPKITKVLEQWLENNPPPINSNSTTRSRSNFDRRPTGQGRRDDRGGNGKRRNSSSPEA</sequence>
<dbReference type="GO" id="GO:1990481">
    <property type="term" value="P:mRNA pseudouridine synthesis"/>
    <property type="evidence" value="ECO:0007669"/>
    <property type="project" value="TreeGrafter"/>
</dbReference>
<dbReference type="Proteomes" id="UP001316803">
    <property type="component" value="Unassembled WGS sequence"/>
</dbReference>
<dbReference type="GO" id="GO:0006400">
    <property type="term" value="P:tRNA modification"/>
    <property type="evidence" value="ECO:0007669"/>
    <property type="project" value="TreeGrafter"/>
</dbReference>
<dbReference type="InterPro" id="IPR014780">
    <property type="entry name" value="tRNA_psdUridine_synth_TruB"/>
</dbReference>
<dbReference type="InterPro" id="IPR002501">
    <property type="entry name" value="PsdUridine_synth_N"/>
</dbReference>
<keyword evidence="4" id="KW-0819">tRNA processing</keyword>
<name>A0AAN8I2B4_9EURO</name>
<evidence type="ECO:0000256" key="2">
    <source>
        <dbReference type="ARBA" id="ARBA00008999"/>
    </source>
</evidence>
<gene>
    <name evidence="8" type="primary">PUS4</name>
    <name evidence="8" type="ORF">OHC33_010644</name>
</gene>
<comment type="similarity">
    <text evidence="2">Belongs to the pseudouridine synthase TruB family.</text>
</comment>
<protein>
    <recommendedName>
        <fullName evidence="3">tRNA pseudouridine(55) synthase</fullName>
        <ecNumber evidence="3">5.4.99.25</ecNumber>
    </recommendedName>
</protein>
<comment type="catalytic activity">
    <reaction evidence="1">
        <text>a uridine in mRNA = a pseudouridine in mRNA</text>
        <dbReference type="Rhea" id="RHEA:56644"/>
        <dbReference type="Rhea" id="RHEA-COMP:14658"/>
        <dbReference type="Rhea" id="RHEA-COMP:14659"/>
        <dbReference type="ChEBI" id="CHEBI:65314"/>
        <dbReference type="ChEBI" id="CHEBI:65315"/>
    </reaction>
</comment>
<dbReference type="GO" id="GO:0003723">
    <property type="term" value="F:RNA binding"/>
    <property type="evidence" value="ECO:0007669"/>
    <property type="project" value="InterPro"/>
</dbReference>
<proteinExistence type="inferred from homology"/>
<organism evidence="8 9">
    <name type="scientific">Knufia fluminis</name>
    <dbReference type="NCBI Taxonomy" id="191047"/>
    <lineage>
        <taxon>Eukaryota</taxon>
        <taxon>Fungi</taxon>
        <taxon>Dikarya</taxon>
        <taxon>Ascomycota</taxon>
        <taxon>Pezizomycotina</taxon>
        <taxon>Eurotiomycetes</taxon>
        <taxon>Chaetothyriomycetidae</taxon>
        <taxon>Chaetothyriales</taxon>
        <taxon>Trichomeriaceae</taxon>
        <taxon>Knufia</taxon>
    </lineage>
</organism>
<feature type="domain" description="Pseudouridine synthase II N-terminal" evidence="7">
    <location>
        <begin position="68"/>
        <end position="201"/>
    </location>
</feature>
<dbReference type="EC" id="5.4.99.25" evidence="3"/>
<feature type="compositionally biased region" description="Basic and acidic residues" evidence="6">
    <location>
        <begin position="392"/>
        <end position="409"/>
    </location>
</feature>
<feature type="compositionally biased region" description="Basic and acidic residues" evidence="6">
    <location>
        <begin position="44"/>
        <end position="54"/>
    </location>
</feature>
<dbReference type="SUPFAM" id="SSF55120">
    <property type="entry name" value="Pseudouridine synthase"/>
    <property type="match status" value="1"/>
</dbReference>
<evidence type="ECO:0000256" key="5">
    <source>
        <dbReference type="ARBA" id="ARBA00023235"/>
    </source>
</evidence>
<evidence type="ECO:0000259" key="7">
    <source>
        <dbReference type="Pfam" id="PF01509"/>
    </source>
</evidence>
<evidence type="ECO:0000313" key="9">
    <source>
        <dbReference type="Proteomes" id="UP001316803"/>
    </source>
</evidence>
<evidence type="ECO:0000256" key="1">
    <source>
        <dbReference type="ARBA" id="ARBA00001166"/>
    </source>
</evidence>
<feature type="region of interest" description="Disordered" evidence="6">
    <location>
        <begin position="377"/>
        <end position="421"/>
    </location>
</feature>
<reference evidence="8 9" key="1">
    <citation type="submission" date="2022-12" db="EMBL/GenBank/DDBJ databases">
        <title>Genomic features and morphological characterization of a novel Knufia sp. strain isolated from spacecraft assembly facility.</title>
        <authorList>
            <person name="Teixeira M."/>
            <person name="Chander A.M."/>
            <person name="Stajich J.E."/>
            <person name="Venkateswaran K."/>
        </authorList>
    </citation>
    <scope>NUCLEOTIDE SEQUENCE [LARGE SCALE GENOMIC DNA]</scope>
    <source>
        <strain evidence="8 9">FJI-L2-BK-P2</strain>
    </source>
</reference>
<evidence type="ECO:0000256" key="3">
    <source>
        <dbReference type="ARBA" id="ARBA00012787"/>
    </source>
</evidence>
<dbReference type="PANTHER" id="PTHR13767">
    <property type="entry name" value="TRNA-PSEUDOURIDINE SYNTHASE"/>
    <property type="match status" value="1"/>
</dbReference>
<evidence type="ECO:0000256" key="4">
    <source>
        <dbReference type="ARBA" id="ARBA00022694"/>
    </source>
</evidence>
<dbReference type="PANTHER" id="PTHR13767:SF2">
    <property type="entry name" value="PSEUDOURIDYLATE SYNTHASE TRUB1"/>
    <property type="match status" value="1"/>
</dbReference>
<dbReference type="GO" id="GO:0005634">
    <property type="term" value="C:nucleus"/>
    <property type="evidence" value="ECO:0007669"/>
    <property type="project" value="TreeGrafter"/>
</dbReference>